<proteinExistence type="predicted"/>
<feature type="compositionally biased region" description="Polar residues" evidence="1">
    <location>
        <begin position="327"/>
        <end position="340"/>
    </location>
</feature>
<dbReference type="Proteomes" id="UP000001194">
    <property type="component" value="Unassembled WGS sequence"/>
</dbReference>
<evidence type="ECO:0000256" key="1">
    <source>
        <dbReference type="SAM" id="MobiDB-lite"/>
    </source>
</evidence>
<keyword evidence="3" id="KW-1185">Reference proteome</keyword>
<dbReference type="AlphaFoldDB" id="B0E4Q5"/>
<organism evidence="3">
    <name type="scientific">Laccaria bicolor (strain S238N-H82 / ATCC MYA-4686)</name>
    <name type="common">Bicoloured deceiver</name>
    <name type="synonym">Laccaria laccata var. bicolor</name>
    <dbReference type="NCBI Taxonomy" id="486041"/>
    <lineage>
        <taxon>Eukaryota</taxon>
        <taxon>Fungi</taxon>
        <taxon>Dikarya</taxon>
        <taxon>Basidiomycota</taxon>
        <taxon>Agaricomycotina</taxon>
        <taxon>Agaricomycetes</taxon>
        <taxon>Agaricomycetidae</taxon>
        <taxon>Agaricales</taxon>
        <taxon>Agaricineae</taxon>
        <taxon>Hydnangiaceae</taxon>
        <taxon>Laccaria</taxon>
    </lineage>
</organism>
<feature type="region of interest" description="Disordered" evidence="1">
    <location>
        <begin position="308"/>
        <end position="358"/>
    </location>
</feature>
<sequence length="474" mass="53611">MTPIYVIAIYYIINPRDLWRLGYYKRPTSMRSSTNMASNFYPNHFAHPPRSQREPAQRAAYLLGMGPMPPPRPQEVAVAAAMHLLNHNSPDDSDEENIDPQLRCQEQTQAYKETDTQVTVRIPINNSLTRDIDFSTAIPCGDFLDRIFAAMNLDPTAAQLGWKTNDEPKRAPAHQLSTPADINNAFKTLTKMKSSTRRQKEVVMVIVHLNPTPPEVAKKKVDGNRITDFAYSTELRIVQEKLRCALHAGPNRWCYVSPDHPADHIPLGYEEISLWARKIHDNSTDPDCITPPHCLRLDDLRQRASRIRKPNTKTDAPPIHVHINNGPLANSRITNDSPSPTRGLKRLNSSTSDSSEDSNAESLSLSLILDDLDVKFPKLNLPQYMPLLEEKGIVYVESVFDFDRKYYIDLGLAEGAVGPFLVGVKKALARGKREKKRAKVNKENRAWHRDHMLVLLVEVRRVRQEVTKTAAAAP</sequence>
<dbReference type="GeneID" id="6086831"/>
<dbReference type="KEGG" id="lbc:LACBIDRAFT_336206"/>
<reference evidence="2 3" key="1">
    <citation type="journal article" date="2008" name="Nature">
        <title>The genome of Laccaria bicolor provides insights into mycorrhizal symbiosis.</title>
        <authorList>
            <person name="Martin F."/>
            <person name="Aerts A."/>
            <person name="Ahren D."/>
            <person name="Brun A."/>
            <person name="Danchin E.G.J."/>
            <person name="Duchaussoy F."/>
            <person name="Gibon J."/>
            <person name="Kohler A."/>
            <person name="Lindquist E."/>
            <person name="Pereda V."/>
            <person name="Salamov A."/>
            <person name="Shapiro H.J."/>
            <person name="Wuyts J."/>
            <person name="Blaudez D."/>
            <person name="Buee M."/>
            <person name="Brokstein P."/>
            <person name="Canbaeck B."/>
            <person name="Cohen D."/>
            <person name="Courty P.E."/>
            <person name="Coutinho P.M."/>
            <person name="Delaruelle C."/>
            <person name="Detter J.C."/>
            <person name="Deveau A."/>
            <person name="DiFazio S."/>
            <person name="Duplessis S."/>
            <person name="Fraissinet-Tachet L."/>
            <person name="Lucic E."/>
            <person name="Frey-Klett P."/>
            <person name="Fourrey C."/>
            <person name="Feussner I."/>
            <person name="Gay G."/>
            <person name="Grimwood J."/>
            <person name="Hoegger P.J."/>
            <person name="Jain P."/>
            <person name="Kilaru S."/>
            <person name="Labbe J."/>
            <person name="Lin Y.C."/>
            <person name="Legue V."/>
            <person name="Le Tacon F."/>
            <person name="Marmeisse R."/>
            <person name="Melayah D."/>
            <person name="Montanini B."/>
            <person name="Muratet M."/>
            <person name="Nehls U."/>
            <person name="Niculita-Hirzel H."/>
            <person name="Oudot-Le Secq M.P."/>
            <person name="Peter M."/>
            <person name="Quesneville H."/>
            <person name="Rajashekar B."/>
            <person name="Reich M."/>
            <person name="Rouhier N."/>
            <person name="Schmutz J."/>
            <person name="Yin T."/>
            <person name="Chalot M."/>
            <person name="Henrissat B."/>
            <person name="Kuees U."/>
            <person name="Lucas S."/>
            <person name="Van de Peer Y."/>
            <person name="Podila G.K."/>
            <person name="Polle A."/>
            <person name="Pukkila P.J."/>
            <person name="Richardson P.M."/>
            <person name="Rouze P."/>
            <person name="Sanders I.R."/>
            <person name="Stajich J.E."/>
            <person name="Tunlid A."/>
            <person name="Tuskan G."/>
            <person name="Grigoriev I.V."/>
        </authorList>
    </citation>
    <scope>NUCLEOTIDE SEQUENCE [LARGE SCALE GENOMIC DNA]</scope>
    <source>
        <strain evidence="3">S238N-H82 / ATCC MYA-4686</strain>
    </source>
</reference>
<dbReference type="InParanoid" id="B0E4Q5"/>
<evidence type="ECO:0000313" key="3">
    <source>
        <dbReference type="Proteomes" id="UP000001194"/>
    </source>
</evidence>
<protein>
    <submittedName>
        <fullName evidence="2">Predicted protein</fullName>
    </submittedName>
</protein>
<accession>B0E4Q5</accession>
<evidence type="ECO:0000313" key="2">
    <source>
        <dbReference type="EMBL" id="EDQ98174.1"/>
    </source>
</evidence>
<dbReference type="OrthoDB" id="2677451at2759"/>
<dbReference type="RefSeq" id="XP_001891173.1">
    <property type="nucleotide sequence ID" value="XM_001891138.1"/>
</dbReference>
<dbReference type="HOGENOM" id="CLU_049914_0_0_1"/>
<gene>
    <name evidence="2" type="ORF">LACBIDRAFT_336206</name>
</gene>
<dbReference type="EMBL" id="DS547479">
    <property type="protein sequence ID" value="EDQ98174.1"/>
    <property type="molecule type" value="Genomic_DNA"/>
</dbReference>
<name>B0E4Q5_LACBS</name>